<dbReference type="Proteomes" id="UP001595975">
    <property type="component" value="Unassembled WGS sequence"/>
</dbReference>
<feature type="domain" description="Transketolase N-terminal" evidence="1">
    <location>
        <begin position="13"/>
        <end position="248"/>
    </location>
</feature>
<dbReference type="PANTHER" id="PTHR47514">
    <property type="entry name" value="TRANSKETOLASE N-TERMINAL SECTION-RELATED"/>
    <property type="match status" value="1"/>
</dbReference>
<comment type="caution">
    <text evidence="2">The sequence shown here is derived from an EMBL/GenBank/DDBJ whole genome shotgun (WGS) entry which is preliminary data.</text>
</comment>
<protein>
    <submittedName>
        <fullName evidence="2">Transketolase</fullName>
    </submittedName>
</protein>
<accession>A0ABW0X606</accession>
<evidence type="ECO:0000313" key="2">
    <source>
        <dbReference type="EMBL" id="MFC5665977.1"/>
    </source>
</evidence>
<dbReference type="EMBL" id="JBHSOF010000034">
    <property type="protein sequence ID" value="MFC5665977.1"/>
    <property type="molecule type" value="Genomic_DNA"/>
</dbReference>
<keyword evidence="3" id="KW-1185">Reference proteome</keyword>
<dbReference type="Gene3D" id="3.40.50.970">
    <property type="match status" value="1"/>
</dbReference>
<gene>
    <name evidence="2" type="ORF">ACFP3U_23740</name>
</gene>
<dbReference type="CDD" id="cd02012">
    <property type="entry name" value="TPP_TK"/>
    <property type="match status" value="1"/>
</dbReference>
<evidence type="ECO:0000259" key="1">
    <source>
        <dbReference type="Pfam" id="PF00456"/>
    </source>
</evidence>
<sequence>MNRAPLDERSLALRRTALASLVATGGGHVGGSFSVMEIMRALYDTVAVHDPQDPDAPGRDRVILSKGHACLAQYTLLAEHGYLDPAELATIGKRGSRLGGHPERALVPGIECSTGALGHGLSVGLGIALELRRQGSGGRVFVVLGDGELGEGSVWEAAMSASHHKLAHLHALVDCNTLQSAGPTAQILDPGSPAARFAAFGWNTAEVDGHDPQAIAAALQAPRPAPQRPLAVICHTVKGRGLDLAENVPTWHYRIGFTETELESLWRSLDADTDTRRQGADT</sequence>
<reference evidence="3" key="1">
    <citation type="journal article" date="2019" name="Int. J. Syst. Evol. Microbiol.">
        <title>The Global Catalogue of Microorganisms (GCM) 10K type strain sequencing project: providing services to taxonomists for standard genome sequencing and annotation.</title>
        <authorList>
            <consortium name="The Broad Institute Genomics Platform"/>
            <consortium name="The Broad Institute Genome Sequencing Center for Infectious Disease"/>
            <person name="Wu L."/>
            <person name="Ma J."/>
        </authorList>
    </citation>
    <scope>NUCLEOTIDE SEQUENCE [LARGE SCALE GENOMIC DNA]</scope>
    <source>
        <strain evidence="3">CGMCC 4.1437</strain>
    </source>
</reference>
<proteinExistence type="predicted"/>
<evidence type="ECO:0000313" key="3">
    <source>
        <dbReference type="Proteomes" id="UP001595975"/>
    </source>
</evidence>
<dbReference type="SUPFAM" id="SSF52518">
    <property type="entry name" value="Thiamin diphosphate-binding fold (THDP-binding)"/>
    <property type="match status" value="1"/>
</dbReference>
<dbReference type="InterPro" id="IPR005474">
    <property type="entry name" value="Transketolase_N"/>
</dbReference>
<dbReference type="Pfam" id="PF00456">
    <property type="entry name" value="Transketolase_N"/>
    <property type="match status" value="1"/>
</dbReference>
<organism evidence="2 3">
    <name type="scientific">Kitasatospora misakiensis</name>
    <dbReference type="NCBI Taxonomy" id="67330"/>
    <lineage>
        <taxon>Bacteria</taxon>
        <taxon>Bacillati</taxon>
        <taxon>Actinomycetota</taxon>
        <taxon>Actinomycetes</taxon>
        <taxon>Kitasatosporales</taxon>
        <taxon>Streptomycetaceae</taxon>
        <taxon>Kitasatospora</taxon>
    </lineage>
</organism>
<name>A0ABW0X606_9ACTN</name>
<dbReference type="PANTHER" id="PTHR47514:SF2">
    <property type="entry name" value="TRANSKETOLASE"/>
    <property type="match status" value="1"/>
</dbReference>
<dbReference type="RefSeq" id="WP_380227649.1">
    <property type="nucleotide sequence ID" value="NZ_JBHSOF010000034.1"/>
</dbReference>
<dbReference type="InterPro" id="IPR029061">
    <property type="entry name" value="THDP-binding"/>
</dbReference>